<dbReference type="PATRIC" id="fig|1088721.3.peg.1213"/>
<dbReference type="PANTHER" id="PTHR34474">
    <property type="entry name" value="SIGNAL TRANSDUCTION PROTEIN TRAP"/>
    <property type="match status" value="1"/>
</dbReference>
<dbReference type="eggNOG" id="COG2329">
    <property type="taxonomic scope" value="Bacteria"/>
</dbReference>
<dbReference type="RefSeq" id="WP_007012144.1">
    <property type="nucleotide sequence ID" value="NZ_CP009291.1"/>
</dbReference>
<dbReference type="InterPro" id="IPR007138">
    <property type="entry name" value="ABM_dom"/>
</dbReference>
<dbReference type="PROSITE" id="PS51725">
    <property type="entry name" value="ABM"/>
    <property type="match status" value="1"/>
</dbReference>
<reference evidence="2 3" key="1">
    <citation type="journal article" date="2012" name="J. Bacteriol.">
        <title>Genome sequence of benzo(a)pyrene-degrading bacterium Novosphingobium pentaromativorans US6-1.</title>
        <authorList>
            <person name="Luo Y.R."/>
            <person name="Kang S.G."/>
            <person name="Kim S.J."/>
            <person name="Kim M.R."/>
            <person name="Li N."/>
            <person name="Lee J.H."/>
            <person name="Kwon K.K."/>
        </authorList>
    </citation>
    <scope>NUCLEOTIDE SEQUENCE [LARGE SCALE GENOMIC DNA]</scope>
    <source>
        <strain evidence="2 3">US6-1</strain>
    </source>
</reference>
<dbReference type="EMBL" id="AGFM01000014">
    <property type="protein sequence ID" value="EHJ61915.1"/>
    <property type="molecule type" value="Genomic_DNA"/>
</dbReference>
<keyword evidence="3" id="KW-1185">Reference proteome</keyword>
<dbReference type="InterPro" id="IPR050404">
    <property type="entry name" value="Heme-degrading_MO"/>
</dbReference>
<sequence>MLAFSVPLPYRRATNLQEDTDMFIAMNRFQVIRGEEEGFETMWKIRESFLHEVPGFVAFHLLRGPQAEDHTLYATHTVWQSKADFEGWTRSEAFRKAHAGAGSAKPRYLGPPRFEGFEAIQTVDADGVIS</sequence>
<evidence type="ECO:0000259" key="1">
    <source>
        <dbReference type="PROSITE" id="PS51725"/>
    </source>
</evidence>
<dbReference type="Gene3D" id="3.30.70.100">
    <property type="match status" value="1"/>
</dbReference>
<comment type="caution">
    <text evidence="2">The sequence shown here is derived from an EMBL/GenBank/DDBJ whole genome shotgun (WGS) entry which is preliminary data.</text>
</comment>
<dbReference type="SUPFAM" id="SSF54909">
    <property type="entry name" value="Dimeric alpha+beta barrel"/>
    <property type="match status" value="1"/>
</dbReference>
<accession>G6EA58</accession>
<protein>
    <recommendedName>
        <fullName evidence="1">ABM domain-containing protein</fullName>
    </recommendedName>
</protein>
<dbReference type="AlphaFoldDB" id="G6EA58"/>
<dbReference type="Pfam" id="PF03992">
    <property type="entry name" value="ABM"/>
    <property type="match status" value="1"/>
</dbReference>
<gene>
    <name evidence="2" type="ORF">NSU_1229</name>
</gene>
<dbReference type="PANTHER" id="PTHR34474:SF2">
    <property type="entry name" value="SIGNAL TRANSDUCTION PROTEIN TRAP"/>
    <property type="match status" value="1"/>
</dbReference>
<evidence type="ECO:0000313" key="2">
    <source>
        <dbReference type="EMBL" id="EHJ61915.1"/>
    </source>
</evidence>
<proteinExistence type="predicted"/>
<dbReference type="Proteomes" id="UP000004030">
    <property type="component" value="Unassembled WGS sequence"/>
</dbReference>
<feature type="domain" description="ABM" evidence="1">
    <location>
        <begin position="23"/>
        <end position="117"/>
    </location>
</feature>
<evidence type="ECO:0000313" key="3">
    <source>
        <dbReference type="Proteomes" id="UP000004030"/>
    </source>
</evidence>
<name>G6EA58_9SPHN</name>
<dbReference type="InterPro" id="IPR011008">
    <property type="entry name" value="Dimeric_a/b-barrel"/>
</dbReference>
<organism evidence="2 3">
    <name type="scientific">Novosphingobium pentaromativorans US6-1</name>
    <dbReference type="NCBI Taxonomy" id="1088721"/>
    <lineage>
        <taxon>Bacteria</taxon>
        <taxon>Pseudomonadati</taxon>
        <taxon>Pseudomonadota</taxon>
        <taxon>Alphaproteobacteria</taxon>
        <taxon>Sphingomonadales</taxon>
        <taxon>Sphingomonadaceae</taxon>
        <taxon>Novosphingobium</taxon>
    </lineage>
</organism>